<protein>
    <recommendedName>
        <fullName evidence="9">SSD domain-containing protein</fullName>
    </recommendedName>
</protein>
<feature type="transmembrane region" description="Helical" evidence="8">
    <location>
        <begin position="356"/>
        <end position="380"/>
    </location>
</feature>
<feature type="region of interest" description="Disordered" evidence="7">
    <location>
        <begin position="149"/>
        <end position="194"/>
    </location>
</feature>
<evidence type="ECO:0000256" key="6">
    <source>
        <dbReference type="ARBA" id="ARBA00023136"/>
    </source>
</evidence>
<dbReference type="Proteomes" id="UP000299211">
    <property type="component" value="Unassembled WGS sequence"/>
</dbReference>
<feature type="compositionally biased region" description="Pro residues" evidence="7">
    <location>
        <begin position="779"/>
        <end position="800"/>
    </location>
</feature>
<comment type="subcellular location">
    <subcellularLocation>
        <location evidence="1">Cell membrane</location>
        <topology evidence="1">Multi-pass membrane protein</topology>
    </subcellularLocation>
</comment>
<name>A0A4D4MFW0_STRAX</name>
<keyword evidence="4 8" id="KW-0812">Transmembrane</keyword>
<feature type="transmembrane region" description="Helical" evidence="8">
    <location>
        <begin position="690"/>
        <end position="712"/>
    </location>
</feature>
<dbReference type="PANTHER" id="PTHR33406">
    <property type="entry name" value="MEMBRANE PROTEIN MJ1562-RELATED"/>
    <property type="match status" value="1"/>
</dbReference>
<dbReference type="AlphaFoldDB" id="A0A4D4MFW0"/>
<evidence type="ECO:0000256" key="3">
    <source>
        <dbReference type="ARBA" id="ARBA00022475"/>
    </source>
</evidence>
<evidence type="ECO:0000256" key="4">
    <source>
        <dbReference type="ARBA" id="ARBA00022692"/>
    </source>
</evidence>
<dbReference type="SUPFAM" id="SSF82866">
    <property type="entry name" value="Multidrug efflux transporter AcrB transmembrane domain"/>
    <property type="match status" value="2"/>
</dbReference>
<dbReference type="InterPro" id="IPR050545">
    <property type="entry name" value="Mycobact_MmpL"/>
</dbReference>
<proteinExistence type="inferred from homology"/>
<evidence type="ECO:0000313" key="11">
    <source>
        <dbReference type="Proteomes" id="UP000299211"/>
    </source>
</evidence>
<comment type="similarity">
    <text evidence="2">Belongs to the resistance-nodulation-cell division (RND) (TC 2.A.6) family. MmpL subfamily.</text>
</comment>
<gene>
    <name evidence="10" type="ORF">SAV31267_001190</name>
</gene>
<feature type="region of interest" description="Disordered" evidence="7">
    <location>
        <begin position="759"/>
        <end position="844"/>
    </location>
</feature>
<keyword evidence="5 8" id="KW-1133">Transmembrane helix</keyword>
<dbReference type="InterPro" id="IPR004869">
    <property type="entry name" value="MMPL_dom"/>
</dbReference>
<dbReference type="Pfam" id="PF03176">
    <property type="entry name" value="MMPL"/>
    <property type="match status" value="2"/>
</dbReference>
<reference evidence="10 11" key="1">
    <citation type="submission" date="2019-04" db="EMBL/GenBank/DDBJ databases">
        <title>Draft genome sequences of Streptomyces avermitilis ATCC 31267.</title>
        <authorList>
            <person name="Komaki H."/>
            <person name="Tamura T."/>
            <person name="Hosoyama A."/>
        </authorList>
    </citation>
    <scope>NUCLEOTIDE SEQUENCE [LARGE SCALE GENOMIC DNA]</scope>
    <source>
        <strain evidence="10 11">ATCC 31267</strain>
    </source>
</reference>
<evidence type="ECO:0000256" key="7">
    <source>
        <dbReference type="SAM" id="MobiDB-lite"/>
    </source>
</evidence>
<evidence type="ECO:0000259" key="9">
    <source>
        <dbReference type="PROSITE" id="PS50156"/>
    </source>
</evidence>
<organism evidence="10 11">
    <name type="scientific">Streptomyces avermitilis</name>
    <dbReference type="NCBI Taxonomy" id="33903"/>
    <lineage>
        <taxon>Bacteria</taxon>
        <taxon>Bacillati</taxon>
        <taxon>Actinomycetota</taxon>
        <taxon>Actinomycetes</taxon>
        <taxon>Kitasatosporales</taxon>
        <taxon>Streptomycetaceae</taxon>
        <taxon>Streptomyces</taxon>
    </lineage>
</organism>
<feature type="transmembrane region" description="Helical" evidence="8">
    <location>
        <begin position="280"/>
        <end position="301"/>
    </location>
</feature>
<dbReference type="EMBL" id="BJHY01000001">
    <property type="protein sequence ID" value="GDY70634.1"/>
    <property type="molecule type" value="Genomic_DNA"/>
</dbReference>
<evidence type="ECO:0000256" key="8">
    <source>
        <dbReference type="SAM" id="Phobius"/>
    </source>
</evidence>
<accession>A0A4D4MFW0</accession>
<evidence type="ECO:0000256" key="5">
    <source>
        <dbReference type="ARBA" id="ARBA00022989"/>
    </source>
</evidence>
<evidence type="ECO:0000256" key="2">
    <source>
        <dbReference type="ARBA" id="ARBA00010157"/>
    </source>
</evidence>
<feature type="compositionally biased region" description="Low complexity" evidence="7">
    <location>
        <begin position="801"/>
        <end position="817"/>
    </location>
</feature>
<keyword evidence="6 8" id="KW-0472">Membrane</keyword>
<feature type="transmembrane region" description="Helical" evidence="8">
    <location>
        <begin position="15"/>
        <end position="34"/>
    </location>
</feature>
<feature type="compositionally biased region" description="Low complexity" evidence="7">
    <location>
        <begin position="824"/>
        <end position="836"/>
    </location>
</feature>
<feature type="transmembrane region" description="Helical" evidence="8">
    <location>
        <begin position="237"/>
        <end position="268"/>
    </location>
</feature>
<keyword evidence="3" id="KW-1003">Cell membrane</keyword>
<feature type="domain" description="SSD" evidence="9">
    <location>
        <begin position="250"/>
        <end position="379"/>
    </location>
</feature>
<feature type="transmembrane region" description="Helical" evidence="8">
    <location>
        <begin position="329"/>
        <end position="350"/>
    </location>
</feature>
<feature type="transmembrane region" description="Helical" evidence="8">
    <location>
        <begin position="718"/>
        <end position="737"/>
    </location>
</feature>
<feature type="transmembrane region" description="Helical" evidence="8">
    <location>
        <begin position="578"/>
        <end position="598"/>
    </location>
</feature>
<feature type="transmembrane region" description="Helical" evidence="8">
    <location>
        <begin position="649"/>
        <end position="670"/>
    </location>
</feature>
<feature type="transmembrane region" description="Helical" evidence="8">
    <location>
        <begin position="610"/>
        <end position="629"/>
    </location>
</feature>
<evidence type="ECO:0000256" key="1">
    <source>
        <dbReference type="ARBA" id="ARBA00004651"/>
    </source>
</evidence>
<comment type="caution">
    <text evidence="10">The sequence shown here is derived from an EMBL/GenBank/DDBJ whole genome shotgun (WGS) entry which is preliminary data.</text>
</comment>
<dbReference type="GO" id="GO:0005886">
    <property type="term" value="C:plasma membrane"/>
    <property type="evidence" value="ECO:0007669"/>
    <property type="project" value="UniProtKB-SubCell"/>
</dbReference>
<dbReference type="InterPro" id="IPR000731">
    <property type="entry name" value="SSD"/>
</dbReference>
<dbReference type="Gene3D" id="1.20.1640.10">
    <property type="entry name" value="Multidrug efflux transporter AcrB transmembrane domain"/>
    <property type="match status" value="2"/>
</dbReference>
<feature type="compositionally biased region" description="Low complexity" evidence="7">
    <location>
        <begin position="149"/>
        <end position="181"/>
    </location>
</feature>
<dbReference type="PROSITE" id="PS50156">
    <property type="entry name" value="SSD"/>
    <property type="match status" value="1"/>
</dbReference>
<feature type="transmembrane region" description="Helical" evidence="8">
    <location>
        <begin position="416"/>
        <end position="438"/>
    </location>
</feature>
<sequence>MFCWIGEAATRRPRLVLFGAFVFLVLCVALGAGAGGRLKTQGYDDPRSDSSFAARVTAEHLGAAPNLVVVVQVPGGFVDDAAAQRAGEDLTRRLAAQPQVSAVSSYWRGRAAELRSRDGRSAMLLAHVDGTGEELGGRVKRLREALTAAGPYTGGSSAPGPSTAGPSTPGPSAAGPSAAGSSTGGSPAGGSSARAAAKGMPALKVHVGGPALVDAELQDLSESDLKRAEAVVLPGTLILLVLVFGSVVAALLPLLIGVLSIAGTLLVLSVLGRVTDVSVFALNLTTVLGLGLGIDYGLLIVSRFREEITGGHSARDAALRTVRTAGHTIVFSAATVCAALATLLVFPPYFLRSFAYAGIAVVAIAAVAALTIMPALLTLLGKRVNAWPVPWRRRVQAGCASRWWEALARRVVRRPVLAAVPVIGLLAVLAAPFAHAGFATPDDRALPAGSFSRQAGDLVRGEFGTRSAGALTVFTTSATPQVALDYAPRLSALPGVAQVVGPFGVYRDGRQVAASGPGQAGPSGTDRAAFHSVVPSADPRSGAAQRLVRAIRAMPTPADTHVHVGGPSAVLVDAKDTVAGRLPLALAVITLTTSVLLFGFTRSVILPLKAIALNALSLAAVMGAMVWVFQTGHLQSLLGFTPGPLSTTMPVLLFCIVFGLSVDYEVFVLARIKEAHDAGQDTAGSIVTGIARTGGIVTTAGALLAFTLLSFGTSQVSLLQFFGIGAGLGVLLDATLVRGVLVPALMRLAGGWNWWAPRGLRRDRPARNGPPVTGDPPARRAPPPPPARHAPPTPPVPPVPQVSQASQASQAPAGAGPAVPPVSSPSRRTPDVSRSSHPTQEGLS</sequence>
<evidence type="ECO:0000313" key="10">
    <source>
        <dbReference type="EMBL" id="GDY70634.1"/>
    </source>
</evidence>
<dbReference type="PANTHER" id="PTHR33406:SF11">
    <property type="entry name" value="MEMBRANE PROTEIN SCO6666-RELATED"/>
    <property type="match status" value="1"/>
</dbReference>